<organism evidence="7 8">
    <name type="scientific">Rubrivirga litoralis</name>
    <dbReference type="NCBI Taxonomy" id="3075598"/>
    <lineage>
        <taxon>Bacteria</taxon>
        <taxon>Pseudomonadati</taxon>
        <taxon>Rhodothermota</taxon>
        <taxon>Rhodothermia</taxon>
        <taxon>Rhodothermales</taxon>
        <taxon>Rubricoccaceae</taxon>
        <taxon>Rubrivirga</taxon>
    </lineage>
</organism>
<dbReference type="PROSITE" id="PS01230">
    <property type="entry name" value="TRMA_1"/>
    <property type="match status" value="1"/>
</dbReference>
<dbReference type="Gene3D" id="2.40.50.140">
    <property type="entry name" value="Nucleic acid-binding proteins"/>
    <property type="match status" value="1"/>
</dbReference>
<dbReference type="PANTHER" id="PTHR11061:SF30">
    <property type="entry name" value="TRNA (URACIL(54)-C(5))-METHYLTRANSFERASE"/>
    <property type="match status" value="1"/>
</dbReference>
<dbReference type="EMBL" id="JAVRHT010000025">
    <property type="protein sequence ID" value="MDT0632306.1"/>
    <property type="molecule type" value="Genomic_DNA"/>
</dbReference>
<dbReference type="EC" id="2.1.1.190" evidence="7"/>
<dbReference type="InterPro" id="IPR030390">
    <property type="entry name" value="MeTrfase_TrmA_AS"/>
</dbReference>
<keyword evidence="8" id="KW-1185">Reference proteome</keyword>
<keyword evidence="3 4" id="KW-0949">S-adenosyl-L-methionine</keyword>
<comment type="caution">
    <text evidence="7">The sequence shown here is derived from an EMBL/GenBank/DDBJ whole genome shotgun (WGS) entry which is preliminary data.</text>
</comment>
<dbReference type="InterPro" id="IPR029063">
    <property type="entry name" value="SAM-dependent_MTases_sf"/>
</dbReference>
<dbReference type="InterPro" id="IPR002792">
    <property type="entry name" value="TRAM_dom"/>
</dbReference>
<keyword evidence="1 4" id="KW-0489">Methyltransferase</keyword>
<feature type="binding site" evidence="4">
    <location>
        <position position="354"/>
    </location>
    <ligand>
        <name>S-adenosyl-L-methionine</name>
        <dbReference type="ChEBI" id="CHEBI:59789"/>
    </ligand>
</feature>
<feature type="domain" description="TRAM" evidence="6">
    <location>
        <begin position="11"/>
        <end position="80"/>
    </location>
</feature>
<dbReference type="RefSeq" id="WP_311664075.1">
    <property type="nucleotide sequence ID" value="NZ_JAVRHT010000025.1"/>
</dbReference>
<dbReference type="GO" id="GO:0008168">
    <property type="term" value="F:methyltransferase activity"/>
    <property type="evidence" value="ECO:0007669"/>
    <property type="project" value="UniProtKB-KW"/>
</dbReference>
<dbReference type="SUPFAM" id="SSF53335">
    <property type="entry name" value="S-adenosyl-L-methionine-dependent methyltransferases"/>
    <property type="match status" value="1"/>
</dbReference>
<evidence type="ECO:0000256" key="3">
    <source>
        <dbReference type="ARBA" id="ARBA00022691"/>
    </source>
</evidence>
<proteinExistence type="inferred from homology"/>
<gene>
    <name evidence="7" type="primary">rlmD</name>
    <name evidence="7" type="ORF">RM540_11160</name>
</gene>
<evidence type="ECO:0000256" key="4">
    <source>
        <dbReference type="PROSITE-ProRule" id="PRU01024"/>
    </source>
</evidence>
<feature type="binding site" evidence="4">
    <location>
        <position position="424"/>
    </location>
    <ligand>
        <name>S-adenosyl-L-methionine</name>
        <dbReference type="ChEBI" id="CHEBI:59789"/>
    </ligand>
</feature>
<dbReference type="PROSITE" id="PS01231">
    <property type="entry name" value="TRMA_2"/>
    <property type="match status" value="1"/>
</dbReference>
<evidence type="ECO:0000259" key="6">
    <source>
        <dbReference type="PROSITE" id="PS50926"/>
    </source>
</evidence>
<dbReference type="Gene3D" id="2.40.50.1070">
    <property type="match status" value="1"/>
</dbReference>
<protein>
    <submittedName>
        <fullName evidence="7">23S rRNA (Uracil(1939)-C(5))-methyltransferase RlmD</fullName>
        <ecNumber evidence="7">2.1.1.190</ecNumber>
    </submittedName>
</protein>
<dbReference type="InterPro" id="IPR012340">
    <property type="entry name" value="NA-bd_OB-fold"/>
</dbReference>
<keyword evidence="2 4" id="KW-0808">Transferase</keyword>
<dbReference type="Pfam" id="PF01938">
    <property type="entry name" value="TRAM"/>
    <property type="match status" value="1"/>
</dbReference>
<reference evidence="7 8" key="1">
    <citation type="submission" date="2023-09" db="EMBL/GenBank/DDBJ databases">
        <authorList>
            <person name="Rey-Velasco X."/>
        </authorList>
    </citation>
    <scope>NUCLEOTIDE SEQUENCE [LARGE SCALE GENOMIC DNA]</scope>
    <source>
        <strain evidence="7 8">F394</strain>
    </source>
</reference>
<dbReference type="InterPro" id="IPR010280">
    <property type="entry name" value="U5_MeTrfase_fam"/>
</dbReference>
<accession>A0ABU3BSN3</accession>
<dbReference type="Proteomes" id="UP001267426">
    <property type="component" value="Unassembled WGS sequence"/>
</dbReference>
<dbReference type="PANTHER" id="PTHR11061">
    <property type="entry name" value="RNA M5U METHYLTRANSFERASE"/>
    <property type="match status" value="1"/>
</dbReference>
<dbReference type="PROSITE" id="PS50926">
    <property type="entry name" value="TRAM"/>
    <property type="match status" value="1"/>
</dbReference>
<dbReference type="GO" id="GO:0032259">
    <property type="term" value="P:methylation"/>
    <property type="evidence" value="ECO:0007669"/>
    <property type="project" value="UniProtKB-KW"/>
</dbReference>
<evidence type="ECO:0000256" key="5">
    <source>
        <dbReference type="PROSITE-ProRule" id="PRU10015"/>
    </source>
</evidence>
<feature type="active site" description="Nucleophile" evidence="4">
    <location>
        <position position="451"/>
    </location>
</feature>
<dbReference type="Pfam" id="PF05958">
    <property type="entry name" value="tRNA_U5-meth_tr"/>
    <property type="match status" value="1"/>
</dbReference>
<sequence>MSAPAPPAPSALKRGREVELTLEQFADRGKSLARLGGETGPDGTGRGGFVVFVAGAVPGDRVRARVIKRKKSFAEARVLELLEPSPLRTEPRCEYFDACGGCKWQHVEYPAQLQMKGEAAVGALRHAGIDLGAAELRPALGAELRDGSGGTYFYRNKMEFSFSAQRWLTDWEVASGETFDTRFALGLHVPGRFDKVLDLKACYLQSEWSAALVNGVRAFAHEHGWKPWHAREHTGFLRILGLRTPAHTADRMVNLVTSRRDEERMAAFAAFLQAEFPEVTTLVNTVNEGVAQTSYGEAHVVFGPGTVRDKIGDYTYEIASNAFFQTNTVMAERLYAVAREFAHLKPTDTVYDLYCGAGTISLSLADAVEKVVGVELVEEAVENARTSAAANGVTNATFVAGDMLELFKPDLVEAHGRPDVLVLDPPRAGLHPKVVGQIAHLRPERIVYVSCNPTSQARDLHYLLEAAAYTVEAVQPVDMFPHTHHVESVVGLRLA</sequence>
<dbReference type="Gene3D" id="3.40.50.150">
    <property type="entry name" value="Vaccinia Virus protein VP39"/>
    <property type="match status" value="1"/>
</dbReference>
<dbReference type="CDD" id="cd02440">
    <property type="entry name" value="AdoMet_MTases"/>
    <property type="match status" value="1"/>
</dbReference>
<feature type="binding site" evidence="4">
    <location>
        <position position="375"/>
    </location>
    <ligand>
        <name>S-adenosyl-L-methionine</name>
        <dbReference type="ChEBI" id="CHEBI:59789"/>
    </ligand>
</feature>
<evidence type="ECO:0000313" key="7">
    <source>
        <dbReference type="EMBL" id="MDT0632306.1"/>
    </source>
</evidence>
<name>A0ABU3BSN3_9BACT</name>
<feature type="active site" evidence="5">
    <location>
        <position position="451"/>
    </location>
</feature>
<feature type="binding site" evidence="4">
    <location>
        <position position="325"/>
    </location>
    <ligand>
        <name>S-adenosyl-L-methionine</name>
        <dbReference type="ChEBI" id="CHEBI:59789"/>
    </ligand>
</feature>
<dbReference type="SUPFAM" id="SSF50249">
    <property type="entry name" value="Nucleic acid-binding proteins"/>
    <property type="match status" value="1"/>
</dbReference>
<comment type="similarity">
    <text evidence="4">Belongs to the class I-like SAM-binding methyltransferase superfamily. RNA M5U methyltransferase family.</text>
</comment>
<evidence type="ECO:0000256" key="1">
    <source>
        <dbReference type="ARBA" id="ARBA00022603"/>
    </source>
</evidence>
<evidence type="ECO:0000313" key="8">
    <source>
        <dbReference type="Proteomes" id="UP001267426"/>
    </source>
</evidence>
<dbReference type="PROSITE" id="PS51687">
    <property type="entry name" value="SAM_MT_RNA_M5U"/>
    <property type="match status" value="1"/>
</dbReference>
<dbReference type="NCBIfam" id="TIGR00479">
    <property type="entry name" value="rumA"/>
    <property type="match status" value="1"/>
</dbReference>
<dbReference type="InterPro" id="IPR030391">
    <property type="entry name" value="MeTrfase_TrmA_CS"/>
</dbReference>
<evidence type="ECO:0000256" key="2">
    <source>
        <dbReference type="ARBA" id="ARBA00022679"/>
    </source>
</evidence>